<comment type="subcellular location">
    <subcellularLocation>
        <location evidence="4">Peroxisome membrane</location>
    </subcellularLocation>
</comment>
<protein>
    <recommendedName>
        <fullName evidence="7">Peroxisomal biogenesis factor 11</fullName>
    </recommendedName>
</protein>
<evidence type="ECO:0000256" key="4">
    <source>
        <dbReference type="ARBA" id="ARBA00046271"/>
    </source>
</evidence>
<sequence length="236" mass="26509">MAALPLSKAVIKFNSHSQSRDKLYRTAQYSSKLAAWFLLRATGGGSVLEEKLRILEAALALSRKLFRMGNSLELGQKALDALSMPDVRLRNLAFTAQTLKAVWLLLDHAIWCGKIQLVTIDLPRWSKWSSWAWLIGLTASTAFDLLKLHQLQAKLDKFGVQGDSEGHPHDLADQVKVEMHTMRLNFWRDVCDVFIPLSALQYTGPGLGAFCGLVSSVIGFQLEWEKTIKPFKLRKS</sequence>
<accession>A0AAN9ASA7</accession>
<evidence type="ECO:0008006" key="7">
    <source>
        <dbReference type="Google" id="ProtNLM"/>
    </source>
</evidence>
<evidence type="ECO:0000256" key="2">
    <source>
        <dbReference type="ARBA" id="ARBA00023136"/>
    </source>
</evidence>
<organism evidence="5 6">
    <name type="scientific">Littorina saxatilis</name>
    <dbReference type="NCBI Taxonomy" id="31220"/>
    <lineage>
        <taxon>Eukaryota</taxon>
        <taxon>Metazoa</taxon>
        <taxon>Spiralia</taxon>
        <taxon>Lophotrochozoa</taxon>
        <taxon>Mollusca</taxon>
        <taxon>Gastropoda</taxon>
        <taxon>Caenogastropoda</taxon>
        <taxon>Littorinimorpha</taxon>
        <taxon>Littorinoidea</taxon>
        <taxon>Littorinidae</taxon>
        <taxon>Littorina</taxon>
    </lineage>
</organism>
<dbReference type="GO" id="GO:0016559">
    <property type="term" value="P:peroxisome fission"/>
    <property type="evidence" value="ECO:0007669"/>
    <property type="project" value="InterPro"/>
</dbReference>
<evidence type="ECO:0000256" key="1">
    <source>
        <dbReference type="ARBA" id="ARBA00022593"/>
    </source>
</evidence>
<dbReference type="InterPro" id="IPR008733">
    <property type="entry name" value="PEX11"/>
</dbReference>
<dbReference type="Proteomes" id="UP001374579">
    <property type="component" value="Unassembled WGS sequence"/>
</dbReference>
<dbReference type="PANTHER" id="PTHR12652">
    <property type="entry name" value="PEROXISOMAL BIOGENESIS FACTOR 11"/>
    <property type="match status" value="1"/>
</dbReference>
<dbReference type="AlphaFoldDB" id="A0AAN9ASA7"/>
<keyword evidence="6" id="KW-1185">Reference proteome</keyword>
<reference evidence="5 6" key="1">
    <citation type="submission" date="2024-02" db="EMBL/GenBank/DDBJ databases">
        <title>Chromosome-scale genome assembly of the rough periwinkle Littorina saxatilis.</title>
        <authorList>
            <person name="De Jode A."/>
            <person name="Faria R."/>
            <person name="Formenti G."/>
            <person name="Sims Y."/>
            <person name="Smith T.P."/>
            <person name="Tracey A."/>
            <person name="Wood J.M.D."/>
            <person name="Zagrodzka Z.B."/>
            <person name="Johannesson K."/>
            <person name="Butlin R.K."/>
            <person name="Leder E.H."/>
        </authorList>
    </citation>
    <scope>NUCLEOTIDE SEQUENCE [LARGE SCALE GENOMIC DNA]</scope>
    <source>
        <strain evidence="5">Snail1</strain>
        <tissue evidence="5">Muscle</tissue>
    </source>
</reference>
<keyword evidence="2" id="KW-0472">Membrane</keyword>
<name>A0AAN9ASA7_9CAEN</name>
<evidence type="ECO:0000313" key="6">
    <source>
        <dbReference type="Proteomes" id="UP001374579"/>
    </source>
</evidence>
<evidence type="ECO:0000256" key="3">
    <source>
        <dbReference type="ARBA" id="ARBA00023140"/>
    </source>
</evidence>
<gene>
    <name evidence="5" type="ORF">V1264_008039</name>
</gene>
<dbReference type="Pfam" id="PF05648">
    <property type="entry name" value="PEX11"/>
    <property type="match status" value="1"/>
</dbReference>
<evidence type="ECO:0000313" key="5">
    <source>
        <dbReference type="EMBL" id="KAK7092258.1"/>
    </source>
</evidence>
<dbReference type="EMBL" id="JBAMIC010000021">
    <property type="protein sequence ID" value="KAK7092258.1"/>
    <property type="molecule type" value="Genomic_DNA"/>
</dbReference>
<dbReference type="PANTHER" id="PTHR12652:SF50">
    <property type="entry name" value="PEROXIN 11"/>
    <property type="match status" value="1"/>
</dbReference>
<keyword evidence="1" id="KW-0962">Peroxisome biogenesis</keyword>
<proteinExistence type="predicted"/>
<comment type="caution">
    <text evidence="5">The sequence shown here is derived from an EMBL/GenBank/DDBJ whole genome shotgun (WGS) entry which is preliminary data.</text>
</comment>
<keyword evidence="3" id="KW-0576">Peroxisome</keyword>
<dbReference type="GO" id="GO:0005778">
    <property type="term" value="C:peroxisomal membrane"/>
    <property type="evidence" value="ECO:0007669"/>
    <property type="project" value="UniProtKB-SubCell"/>
</dbReference>